<evidence type="ECO:0000256" key="3">
    <source>
        <dbReference type="ARBA" id="ARBA00012415"/>
    </source>
</evidence>
<feature type="binding site" evidence="9">
    <location>
        <position position="185"/>
    </location>
    <ligand>
        <name>UTP</name>
        <dbReference type="ChEBI" id="CHEBI:46398"/>
    </ligand>
</feature>
<dbReference type="CDD" id="cd00897">
    <property type="entry name" value="UGPase_euk"/>
    <property type="match status" value="1"/>
</dbReference>
<evidence type="ECO:0000313" key="12">
    <source>
        <dbReference type="Proteomes" id="UP001150266"/>
    </source>
</evidence>
<dbReference type="GO" id="GO:0006011">
    <property type="term" value="P:UDP-alpha-D-glucose metabolic process"/>
    <property type="evidence" value="ECO:0007669"/>
    <property type="project" value="UniProtKB-UniRule"/>
</dbReference>
<dbReference type="AlphaFoldDB" id="A0A9W9DRZ6"/>
<feature type="binding site" evidence="9">
    <location>
        <position position="245"/>
    </location>
    <ligand>
        <name>UTP</name>
        <dbReference type="ChEBI" id="CHEBI:46398"/>
    </ligand>
</feature>
<dbReference type="GO" id="GO:0003983">
    <property type="term" value="F:UTP:glucose-1-phosphate uridylyltransferase activity"/>
    <property type="evidence" value="ECO:0007669"/>
    <property type="project" value="UniProtKB-EC"/>
</dbReference>
<keyword evidence="12" id="KW-1185">Reference proteome</keyword>
<feature type="binding site" evidence="8">
    <location>
        <position position="215"/>
    </location>
    <ligand>
        <name>substrate</name>
    </ligand>
</feature>
<evidence type="ECO:0000256" key="5">
    <source>
        <dbReference type="ARBA" id="ARBA00022695"/>
    </source>
</evidence>
<dbReference type="EMBL" id="JAOTPV010000004">
    <property type="protein sequence ID" value="KAJ4483273.1"/>
    <property type="molecule type" value="Genomic_DNA"/>
</dbReference>
<sequence>MPFFKYSTSTFRRQSNKSPRLSTSPRTLSSEIDRLLNTLSDPAARKGFEMEMVSFKQMFSRYISSQEQNTKMEWDKISPPPADQLIAYDSLIQQADSKSLNKLAVLKVNGGLGTSMGIKGAKSALEVRSGATFLDLVVQQVQHLNATMNIDVLLVIMTSFKTQADTLKVLKKYVNDSVRILTFNQSRYPRVLQDTMLPYPRTAEDELRTWYPPGHGDLFLSLRRSGVLDQLLSEGKEYLFVSNSDNLGAVVDPAILQHLIESDLEFLMEVTNKTKADLQGGTLVNYNGSLRLLELGQVPFEHREDFKSVFNFKILNTNNLWINIKALKRIMDNEGLNLDIMEKTRYLDNGEVVIQLETAAGSAIKHFKKAHGVVVPRKRFVPVKNCADLLLVKSDIYRIENGNLVANDHRLFQTMPTIKLGEKFKNIDEFQSRFKTIPRISELDHLTVTGDVHFGRACDLRGTVIVAATEGKAIEVPDGSVLENRLLAGSLNMIEL</sequence>
<dbReference type="SUPFAM" id="SSF53448">
    <property type="entry name" value="Nucleotide-diphospho-sugar transferases"/>
    <property type="match status" value="1"/>
</dbReference>
<dbReference type="Gene3D" id="3.90.550.10">
    <property type="entry name" value="Spore Coat Polysaccharide Biosynthesis Protein SpsA, Chain A"/>
    <property type="match status" value="1"/>
</dbReference>
<dbReference type="FunFam" id="3.90.550.10:FF:000002">
    <property type="entry name" value="UTP--glucose-1-phosphate uridylyltransferase"/>
    <property type="match status" value="1"/>
</dbReference>
<dbReference type="FunFam" id="2.160.10.10:FF:000001">
    <property type="entry name" value="UTP--glucose-1-phosphate uridylyltransferase"/>
    <property type="match status" value="1"/>
</dbReference>
<dbReference type="Gene3D" id="2.160.10.10">
    <property type="entry name" value="Hexapeptide repeat proteins"/>
    <property type="match status" value="1"/>
</dbReference>
<evidence type="ECO:0000256" key="8">
    <source>
        <dbReference type="PIRSR" id="PIRSR000806-1"/>
    </source>
</evidence>
<gene>
    <name evidence="11" type="ORF">J3R30DRAFT_3447339</name>
</gene>
<evidence type="ECO:0000256" key="1">
    <source>
        <dbReference type="ARBA" id="ARBA00003449"/>
    </source>
</evidence>
<evidence type="ECO:0000256" key="7">
    <source>
        <dbReference type="PIRNR" id="PIRNR000806"/>
    </source>
</evidence>
<dbReference type="InterPro" id="IPR002618">
    <property type="entry name" value="UDPGP_fam"/>
</dbReference>
<protein>
    <recommendedName>
        <fullName evidence="3 7">UTP--glucose-1-phosphate uridylyltransferase</fullName>
        <ecNumber evidence="3 7">2.7.7.9</ecNumber>
    </recommendedName>
</protein>
<dbReference type="OrthoDB" id="932129at2759"/>
<evidence type="ECO:0000256" key="9">
    <source>
        <dbReference type="PIRSR" id="PIRSR000806-2"/>
    </source>
</evidence>
<keyword evidence="4 7" id="KW-0808">Transferase</keyword>
<dbReference type="PIRSF" id="PIRSF000806">
    <property type="entry name" value="UDPGP"/>
    <property type="match status" value="1"/>
</dbReference>
<organism evidence="11 12">
    <name type="scientific">Lentinula aciculospora</name>
    <dbReference type="NCBI Taxonomy" id="153920"/>
    <lineage>
        <taxon>Eukaryota</taxon>
        <taxon>Fungi</taxon>
        <taxon>Dikarya</taxon>
        <taxon>Basidiomycota</taxon>
        <taxon>Agaricomycotina</taxon>
        <taxon>Agaricomycetes</taxon>
        <taxon>Agaricomycetidae</taxon>
        <taxon>Agaricales</taxon>
        <taxon>Marasmiineae</taxon>
        <taxon>Omphalotaceae</taxon>
        <taxon>Lentinula</taxon>
    </lineage>
</organism>
<dbReference type="PANTHER" id="PTHR43511">
    <property type="match status" value="1"/>
</dbReference>
<keyword evidence="5 7" id="KW-0548">Nucleotidyltransferase</keyword>
<proteinExistence type="inferred from homology"/>
<evidence type="ECO:0000256" key="4">
    <source>
        <dbReference type="ARBA" id="ARBA00022679"/>
    </source>
</evidence>
<dbReference type="Pfam" id="PF01704">
    <property type="entry name" value="UDPGP"/>
    <property type="match status" value="1"/>
</dbReference>
<comment type="caution">
    <text evidence="11">The sequence shown here is derived from an EMBL/GenBank/DDBJ whole genome shotgun (WGS) entry which is preliminary data.</text>
</comment>
<comment type="similarity">
    <text evidence="2 7">Belongs to the UDPGP type 1 family.</text>
</comment>
<dbReference type="Proteomes" id="UP001150266">
    <property type="component" value="Unassembled WGS sequence"/>
</dbReference>
<evidence type="ECO:0000256" key="2">
    <source>
        <dbReference type="ARBA" id="ARBA00010401"/>
    </source>
</evidence>
<accession>A0A9W9DRZ6</accession>
<comment type="catalytic activity">
    <reaction evidence="6 7">
        <text>alpha-D-glucose 1-phosphate + UTP + H(+) = UDP-alpha-D-glucose + diphosphate</text>
        <dbReference type="Rhea" id="RHEA:19889"/>
        <dbReference type="ChEBI" id="CHEBI:15378"/>
        <dbReference type="ChEBI" id="CHEBI:33019"/>
        <dbReference type="ChEBI" id="CHEBI:46398"/>
        <dbReference type="ChEBI" id="CHEBI:58601"/>
        <dbReference type="ChEBI" id="CHEBI:58885"/>
        <dbReference type="EC" id="2.7.7.9"/>
    </reaction>
</comment>
<feature type="binding site" evidence="9">
    <location>
        <position position="122"/>
    </location>
    <ligand>
        <name>UTP</name>
        <dbReference type="ChEBI" id="CHEBI:46398"/>
    </ligand>
</feature>
<evidence type="ECO:0000313" key="11">
    <source>
        <dbReference type="EMBL" id="KAJ4483273.1"/>
    </source>
</evidence>
<dbReference type="InterPro" id="IPR016267">
    <property type="entry name" value="UDPGP_trans"/>
</dbReference>
<dbReference type="EC" id="2.7.7.9" evidence="3 7"/>
<reference evidence="11" key="1">
    <citation type="submission" date="2022-08" db="EMBL/GenBank/DDBJ databases">
        <title>A Global Phylogenomic Analysis of the Shiitake Genus Lentinula.</title>
        <authorList>
            <consortium name="DOE Joint Genome Institute"/>
            <person name="Sierra-Patev S."/>
            <person name="Min B."/>
            <person name="Naranjo-Ortiz M."/>
            <person name="Looney B."/>
            <person name="Konkel Z."/>
            <person name="Slot J.C."/>
            <person name="Sakamoto Y."/>
            <person name="Steenwyk J.L."/>
            <person name="Rokas A."/>
            <person name="Carro J."/>
            <person name="Camarero S."/>
            <person name="Ferreira P."/>
            <person name="Molpeceres G."/>
            <person name="Ruiz-Duenas F.J."/>
            <person name="Serrano A."/>
            <person name="Henrissat B."/>
            <person name="Drula E."/>
            <person name="Hughes K.W."/>
            <person name="Mata J.L."/>
            <person name="Ishikawa N.K."/>
            <person name="Vargas-Isla R."/>
            <person name="Ushijima S."/>
            <person name="Smith C.A."/>
            <person name="Ahrendt S."/>
            <person name="Andreopoulos W."/>
            <person name="He G."/>
            <person name="Labutti K."/>
            <person name="Lipzen A."/>
            <person name="Ng V."/>
            <person name="Riley R."/>
            <person name="Sandor L."/>
            <person name="Barry K."/>
            <person name="Martinez A.T."/>
            <person name="Xiao Y."/>
            <person name="Gibbons J.G."/>
            <person name="Terashima K."/>
            <person name="Grigoriev I.V."/>
            <person name="Hibbett D.S."/>
        </authorList>
    </citation>
    <scope>NUCLEOTIDE SEQUENCE</scope>
    <source>
        <strain evidence="11">JLM2183</strain>
    </source>
</reference>
<feature type="binding site" evidence="9">
    <location>
        <position position="214"/>
    </location>
    <ligand>
        <name>UTP</name>
        <dbReference type="ChEBI" id="CHEBI:46398"/>
    </ligand>
</feature>
<evidence type="ECO:0000256" key="6">
    <source>
        <dbReference type="ARBA" id="ARBA00048128"/>
    </source>
</evidence>
<feature type="region of interest" description="Disordered" evidence="10">
    <location>
        <begin position="1"/>
        <end position="27"/>
    </location>
</feature>
<comment type="function">
    <text evidence="1">Plays a central role as a glucosyl donor in cellular metabolic pathways.</text>
</comment>
<dbReference type="InterPro" id="IPR029044">
    <property type="entry name" value="Nucleotide-diphossugar_trans"/>
</dbReference>
<evidence type="ECO:0000256" key="10">
    <source>
        <dbReference type="SAM" id="MobiDB-lite"/>
    </source>
</evidence>
<name>A0A9W9DRZ6_9AGAR</name>
<feature type="binding site" evidence="9">
    <location>
        <position position="384"/>
    </location>
    <ligand>
        <name>UTP</name>
        <dbReference type="ChEBI" id="CHEBI:46398"/>
    </ligand>
</feature>